<dbReference type="SUPFAM" id="SSF74653">
    <property type="entry name" value="TolA/TonB C-terminal domain"/>
    <property type="match status" value="1"/>
</dbReference>
<keyword evidence="1" id="KW-1133">Transmembrane helix</keyword>
<organism evidence="2 3">
    <name type="scientific">Candidatus Aquitaenariimonas noxiae</name>
    <dbReference type="NCBI Taxonomy" id="1974741"/>
    <lineage>
        <taxon>Bacteria</taxon>
        <taxon>Pseudomonadati</taxon>
        <taxon>Candidatus Omnitrophota</taxon>
        <taxon>Candidatus Aquitaenariimonas</taxon>
    </lineage>
</organism>
<gene>
    <name evidence="2" type="ORF">COS99_04765</name>
</gene>
<evidence type="ECO:0000313" key="2">
    <source>
        <dbReference type="EMBL" id="PIU41561.1"/>
    </source>
</evidence>
<name>A0A2J0KSS3_9BACT</name>
<comment type="caution">
    <text evidence="2">The sequence shown here is derived from an EMBL/GenBank/DDBJ whole genome shotgun (WGS) entry which is preliminary data.</text>
</comment>
<evidence type="ECO:0000313" key="3">
    <source>
        <dbReference type="Proteomes" id="UP000230052"/>
    </source>
</evidence>
<dbReference type="EMBL" id="PEWV01000045">
    <property type="protein sequence ID" value="PIU41561.1"/>
    <property type="molecule type" value="Genomic_DNA"/>
</dbReference>
<keyword evidence="1" id="KW-0472">Membrane</keyword>
<reference evidence="2 3" key="1">
    <citation type="submission" date="2017-09" db="EMBL/GenBank/DDBJ databases">
        <title>Depth-based differentiation of microbial function through sediment-hosted aquifers and enrichment of novel symbionts in the deep terrestrial subsurface.</title>
        <authorList>
            <person name="Probst A.J."/>
            <person name="Ladd B."/>
            <person name="Jarett J.K."/>
            <person name="Geller-Mcgrath D.E."/>
            <person name="Sieber C.M."/>
            <person name="Emerson J.B."/>
            <person name="Anantharaman K."/>
            <person name="Thomas B.C."/>
            <person name="Malmstrom R."/>
            <person name="Stieglmeier M."/>
            <person name="Klingl A."/>
            <person name="Woyke T."/>
            <person name="Ryan C.M."/>
            <person name="Banfield J.F."/>
        </authorList>
    </citation>
    <scope>NUCLEOTIDE SEQUENCE [LARGE SCALE GENOMIC DNA]</scope>
    <source>
        <strain evidence="2">CG07_land_8_20_14_0_80_42_15</strain>
    </source>
</reference>
<protein>
    <recommendedName>
        <fullName evidence="4">TonB C-terminal domain-containing protein</fullName>
    </recommendedName>
</protein>
<dbReference type="Proteomes" id="UP000230052">
    <property type="component" value="Unassembled WGS sequence"/>
</dbReference>
<dbReference type="Gene3D" id="3.30.1150.10">
    <property type="match status" value="1"/>
</dbReference>
<dbReference type="AlphaFoldDB" id="A0A2J0KSS3"/>
<dbReference type="Pfam" id="PF13103">
    <property type="entry name" value="TonB_2"/>
    <property type="match status" value="1"/>
</dbReference>
<feature type="non-terminal residue" evidence="2">
    <location>
        <position position="196"/>
    </location>
</feature>
<accession>A0A2J0KSS3</accession>
<evidence type="ECO:0008006" key="4">
    <source>
        <dbReference type="Google" id="ProtNLM"/>
    </source>
</evidence>
<keyword evidence="1" id="KW-0812">Transmembrane</keyword>
<sequence>MFGDKAFRISLTLSITFHFFFLAPWLGRNTFIKIEKKPSEKLIAVNYLEVKIKAEPKPEKKSEKNDLLSIPTAGKIAAEKEAAKVVQQNTLIKKIEPITIESQKTEVRMGPKEPEGVYVGYYNMIRERIKSNLAKMYNSELKEGEIYLIFTLRSDGSIDKESVLDEKSTKSKELREVTLKALKKSAPFPSFPKNLT</sequence>
<evidence type="ECO:0000256" key="1">
    <source>
        <dbReference type="SAM" id="Phobius"/>
    </source>
</evidence>
<proteinExistence type="predicted"/>
<feature type="transmembrane region" description="Helical" evidence="1">
    <location>
        <begin position="6"/>
        <end position="27"/>
    </location>
</feature>